<evidence type="ECO:0000313" key="3">
    <source>
        <dbReference type="Proteomes" id="UP000054007"/>
    </source>
</evidence>
<dbReference type="AlphaFoldDB" id="A0A0D7BH10"/>
<evidence type="ECO:0000259" key="1">
    <source>
        <dbReference type="Pfam" id="PF12770"/>
    </source>
</evidence>
<reference evidence="2 3" key="1">
    <citation type="journal article" date="2015" name="Fungal Genet. Biol.">
        <title>Evolution of novel wood decay mechanisms in Agaricales revealed by the genome sequences of Fistulina hepatica and Cylindrobasidium torrendii.</title>
        <authorList>
            <person name="Floudas D."/>
            <person name="Held B.W."/>
            <person name="Riley R."/>
            <person name="Nagy L.G."/>
            <person name="Koehler G."/>
            <person name="Ransdell A.S."/>
            <person name="Younus H."/>
            <person name="Chow J."/>
            <person name="Chiniquy J."/>
            <person name="Lipzen A."/>
            <person name="Tritt A."/>
            <person name="Sun H."/>
            <person name="Haridas S."/>
            <person name="LaButti K."/>
            <person name="Ohm R.A."/>
            <person name="Kues U."/>
            <person name="Blanchette R.A."/>
            <person name="Grigoriev I.V."/>
            <person name="Minto R.E."/>
            <person name="Hibbett D.S."/>
        </authorList>
    </citation>
    <scope>NUCLEOTIDE SEQUENCE [LARGE SCALE GENOMIC DNA]</scope>
    <source>
        <strain evidence="2 3">FP15055 ss-10</strain>
    </source>
</reference>
<protein>
    <recommendedName>
        <fullName evidence="1">CHAT domain-containing protein</fullName>
    </recommendedName>
</protein>
<sequence length="466" mass="51641">MVGEYGLALELLERGRSASWSQLLGLRVSLDGVRAVDVALADKMCDIAKILQFTGAQHDYASAPNESAYAREEMAGNRHRLLVNEWNNSVEEVRKLPGCERFLFPKTVDELMLAAEDGPVVVITPVGRRTNVLILLPGKDLGIRAKKSRLGSLDPWDETDDWVEKDRAEALFEDMLSELWYKVVRPIFDAIAIAVRSNPPDVVQDRIFWCPTGELSLLPLHAAGDYTRAERGHKIYDFVVSSYIPTISSLLNAQRTSNTAAAPRILAVAVAQPTGQVHIGGTKQEIQYLRSHFPDNEDKRFEEVLENNATRESVLHSMRDASWVHFACHGVQDVSQPTKSALLLTGTEEIMLENLIQIDLPQAEFAFLSACQTATGSDTLPEDSIHIAAGMLMAGYKGVIGTIWSVFDRDAPDVARDVYGYLLRKKEGAPDYKDAAMALHLAVEGLRERVGTKAYLSWVPFIHIGS</sequence>
<dbReference type="STRING" id="1314674.A0A0D7BH10"/>
<dbReference type="InterPro" id="IPR024983">
    <property type="entry name" value="CHAT_dom"/>
</dbReference>
<keyword evidence="3" id="KW-1185">Reference proteome</keyword>
<gene>
    <name evidence="2" type="ORF">CYLTODRAFT_349646</name>
</gene>
<dbReference type="Proteomes" id="UP000054007">
    <property type="component" value="Unassembled WGS sequence"/>
</dbReference>
<feature type="domain" description="CHAT" evidence="1">
    <location>
        <begin position="175"/>
        <end position="466"/>
    </location>
</feature>
<dbReference type="Pfam" id="PF12770">
    <property type="entry name" value="CHAT"/>
    <property type="match status" value="1"/>
</dbReference>
<organism evidence="2 3">
    <name type="scientific">Cylindrobasidium torrendii FP15055 ss-10</name>
    <dbReference type="NCBI Taxonomy" id="1314674"/>
    <lineage>
        <taxon>Eukaryota</taxon>
        <taxon>Fungi</taxon>
        <taxon>Dikarya</taxon>
        <taxon>Basidiomycota</taxon>
        <taxon>Agaricomycotina</taxon>
        <taxon>Agaricomycetes</taxon>
        <taxon>Agaricomycetidae</taxon>
        <taxon>Agaricales</taxon>
        <taxon>Marasmiineae</taxon>
        <taxon>Physalacriaceae</taxon>
        <taxon>Cylindrobasidium</taxon>
    </lineage>
</organism>
<accession>A0A0D7BH10</accession>
<evidence type="ECO:0000313" key="2">
    <source>
        <dbReference type="EMBL" id="KIY69369.1"/>
    </source>
</evidence>
<dbReference type="OrthoDB" id="9991317at2759"/>
<proteinExistence type="predicted"/>
<name>A0A0D7BH10_9AGAR</name>
<dbReference type="EMBL" id="KN880485">
    <property type="protein sequence ID" value="KIY69369.1"/>
    <property type="molecule type" value="Genomic_DNA"/>
</dbReference>